<evidence type="ECO:0000313" key="2">
    <source>
        <dbReference type="Proteomes" id="UP000053097"/>
    </source>
</evidence>
<dbReference type="EMBL" id="KK107423">
    <property type="protein sequence ID" value="EZA50999.1"/>
    <property type="molecule type" value="Genomic_DNA"/>
</dbReference>
<dbReference type="Proteomes" id="UP000053097">
    <property type="component" value="Unassembled WGS sequence"/>
</dbReference>
<reference evidence="1 2" key="1">
    <citation type="journal article" date="2014" name="Curr. Biol.">
        <title>The genome of the clonal raider ant Cerapachys biroi.</title>
        <authorList>
            <person name="Oxley P.R."/>
            <person name="Ji L."/>
            <person name="Fetter-Pruneda I."/>
            <person name="McKenzie S.K."/>
            <person name="Li C."/>
            <person name="Hu H."/>
            <person name="Zhang G."/>
            <person name="Kronauer D.J."/>
        </authorList>
    </citation>
    <scope>NUCLEOTIDE SEQUENCE [LARGE SCALE GENOMIC DNA]</scope>
</reference>
<feature type="non-terminal residue" evidence="1">
    <location>
        <position position="1"/>
    </location>
</feature>
<evidence type="ECO:0000313" key="1">
    <source>
        <dbReference type="EMBL" id="EZA50999.1"/>
    </source>
</evidence>
<organism evidence="1 2">
    <name type="scientific">Ooceraea biroi</name>
    <name type="common">Clonal raider ant</name>
    <name type="synonym">Cerapachys biroi</name>
    <dbReference type="NCBI Taxonomy" id="2015173"/>
    <lineage>
        <taxon>Eukaryota</taxon>
        <taxon>Metazoa</taxon>
        <taxon>Ecdysozoa</taxon>
        <taxon>Arthropoda</taxon>
        <taxon>Hexapoda</taxon>
        <taxon>Insecta</taxon>
        <taxon>Pterygota</taxon>
        <taxon>Neoptera</taxon>
        <taxon>Endopterygota</taxon>
        <taxon>Hymenoptera</taxon>
        <taxon>Apocrita</taxon>
        <taxon>Aculeata</taxon>
        <taxon>Formicoidea</taxon>
        <taxon>Formicidae</taxon>
        <taxon>Dorylinae</taxon>
        <taxon>Ooceraea</taxon>
    </lineage>
</organism>
<protein>
    <submittedName>
        <fullName evidence="1">Uncharacterized protein</fullName>
    </submittedName>
</protein>
<accession>A0A026W7I5</accession>
<name>A0A026W7I5_OOCBI</name>
<gene>
    <name evidence="1" type="ORF">X777_10526</name>
</gene>
<proteinExistence type="predicted"/>
<dbReference type="AlphaFoldDB" id="A0A026W7I5"/>
<sequence>RGRIPFRHVTIGHRTIGHVILDTKQLDTARLDTALLDTALLDTARLDTNLQPMIKRYDATMLTLRICAIFNKFRKHMLRVYEARFHAKQSSTL</sequence>
<keyword evidence="2" id="KW-1185">Reference proteome</keyword>